<dbReference type="PANTHER" id="PTHR43689">
    <property type="entry name" value="HYDROLASE"/>
    <property type="match status" value="1"/>
</dbReference>
<keyword evidence="3" id="KW-1185">Reference proteome</keyword>
<dbReference type="Proteomes" id="UP000245974">
    <property type="component" value="Unassembled WGS sequence"/>
</dbReference>
<dbReference type="EC" id="3.1.1.85" evidence="2"/>
<dbReference type="InterPro" id="IPR029058">
    <property type="entry name" value="AB_hydrolase_fold"/>
</dbReference>
<dbReference type="Pfam" id="PF00561">
    <property type="entry name" value="Abhydrolase_1"/>
    <property type="match status" value="1"/>
</dbReference>
<evidence type="ECO:0000313" key="2">
    <source>
        <dbReference type="EMBL" id="SPL69452.1"/>
    </source>
</evidence>
<proteinExistence type="predicted"/>
<dbReference type="GO" id="GO:0090499">
    <property type="term" value="F:pimelyl-[acyl-carrier protein] methyl ester esterase activity"/>
    <property type="evidence" value="ECO:0007669"/>
    <property type="project" value="UniProtKB-EC"/>
</dbReference>
<organism evidence="2 3">
    <name type="scientific">Acinetobacter stercoris</name>
    <dbReference type="NCBI Taxonomy" id="2126983"/>
    <lineage>
        <taxon>Bacteria</taxon>
        <taxon>Pseudomonadati</taxon>
        <taxon>Pseudomonadota</taxon>
        <taxon>Gammaproteobacteria</taxon>
        <taxon>Moraxellales</taxon>
        <taxon>Moraxellaceae</taxon>
        <taxon>Acinetobacter</taxon>
    </lineage>
</organism>
<evidence type="ECO:0000313" key="3">
    <source>
        <dbReference type="Proteomes" id="UP000245974"/>
    </source>
</evidence>
<dbReference type="InParanoid" id="A0A2U3MVK0"/>
<dbReference type="PANTHER" id="PTHR43689:SF8">
    <property type="entry name" value="ALPHA_BETA-HYDROLASES SUPERFAMILY PROTEIN"/>
    <property type="match status" value="1"/>
</dbReference>
<dbReference type="InterPro" id="IPR000073">
    <property type="entry name" value="AB_hydrolase_1"/>
</dbReference>
<name>A0A2U3MVK0_9GAMM</name>
<feature type="domain" description="AB hydrolase-1" evidence="1">
    <location>
        <begin position="8"/>
        <end position="132"/>
    </location>
</feature>
<dbReference type="EMBL" id="OOGT01000017">
    <property type="protein sequence ID" value="SPL69452.1"/>
    <property type="molecule type" value="Genomic_DNA"/>
</dbReference>
<evidence type="ECO:0000259" key="1">
    <source>
        <dbReference type="Pfam" id="PF00561"/>
    </source>
</evidence>
<protein>
    <submittedName>
        <fullName evidence="2">Pimeloyl-[acyl-carrier protein] methyl ester esterase</fullName>
        <ecNumber evidence="2">3.1.1.85</ecNumber>
    </submittedName>
</protein>
<reference evidence="3" key="1">
    <citation type="submission" date="2018-03" db="EMBL/GenBank/DDBJ databases">
        <authorList>
            <person name="Blom J."/>
        </authorList>
    </citation>
    <scope>NUCLEOTIDE SEQUENCE [LARGE SCALE GENOMIC DNA]</scope>
    <source>
        <strain evidence="3">KPC-SM-21</strain>
    </source>
</reference>
<dbReference type="Gene3D" id="3.40.50.1820">
    <property type="entry name" value="alpha/beta hydrolase"/>
    <property type="match status" value="1"/>
</dbReference>
<dbReference type="SUPFAM" id="SSF53474">
    <property type="entry name" value="alpha/beta-Hydrolases"/>
    <property type="match status" value="1"/>
</dbReference>
<dbReference type="RefSeq" id="WP_121972982.1">
    <property type="nucleotide sequence ID" value="NZ_OOGT01000017.1"/>
</dbReference>
<sequence length="207" mass="23328">MLSCDTSPNLVFLPGASGSTEFWQPVQQFLSDKYSSNIISYPEFGGWPSYPGVNSFESLQEYVLDQLEASNIVIAQSMGGIFAVQAVLQKPEKVKALVLVATSGGIDLSQFNVQDWRDEYKNTFQVPDWFVDYQNFLDERLCEIECPVLLIWGDNDPISPIPVGEYLHEKLVHSELAIIQEGQHDLALKHAKNVSQLIRSFIEKLET</sequence>
<dbReference type="OrthoDB" id="5521505at2"/>
<gene>
    <name evidence="2" type="primary">bioH_1</name>
    <name evidence="2" type="ORF">KPC_0630</name>
</gene>
<keyword evidence="2" id="KW-0378">Hydrolase</keyword>
<accession>A0A2U3MVK0</accession>
<dbReference type="AlphaFoldDB" id="A0A2U3MVK0"/>